<dbReference type="SUPFAM" id="SSF51197">
    <property type="entry name" value="Clavaminate synthase-like"/>
    <property type="match status" value="1"/>
</dbReference>
<dbReference type="PROSITE" id="PS51184">
    <property type="entry name" value="JMJC"/>
    <property type="match status" value="1"/>
</dbReference>
<dbReference type="InterPro" id="IPR041667">
    <property type="entry name" value="Cupin_8"/>
</dbReference>
<feature type="domain" description="JmjC" evidence="2">
    <location>
        <begin position="1"/>
        <end position="81"/>
    </location>
</feature>
<comment type="caution">
    <text evidence="3">The sequence shown here is derived from an EMBL/GenBank/DDBJ whole genome shotgun (WGS) entry which is preliminary data.</text>
</comment>
<dbReference type="InterPro" id="IPR050910">
    <property type="entry name" value="JMJD6_ArgDemeth/LysHydrox"/>
</dbReference>
<evidence type="ECO:0000256" key="1">
    <source>
        <dbReference type="ARBA" id="ARBA00006801"/>
    </source>
</evidence>
<dbReference type="Pfam" id="PF13621">
    <property type="entry name" value="Cupin_8"/>
    <property type="match status" value="1"/>
</dbReference>
<evidence type="ECO:0000313" key="3">
    <source>
        <dbReference type="EMBL" id="CAK9138584.1"/>
    </source>
</evidence>
<reference evidence="3 4" key="1">
    <citation type="submission" date="2024-02" db="EMBL/GenBank/DDBJ databases">
        <authorList>
            <person name="Vignale AGUSTIN F."/>
            <person name="Sosa J E."/>
            <person name="Modenutti C."/>
        </authorList>
    </citation>
    <scope>NUCLEOTIDE SEQUENCE [LARGE SCALE GENOMIC DNA]</scope>
</reference>
<dbReference type="AlphaFoldDB" id="A0ABC8R0R8"/>
<dbReference type="PANTHER" id="PTHR12480:SF6">
    <property type="entry name" value="2-OXOGLUTARATE AND IRON-DEPENDENT OXYGENASE JMJD4"/>
    <property type="match status" value="1"/>
</dbReference>
<gene>
    <name evidence="3" type="ORF">ILEXP_LOCUS5933</name>
</gene>
<dbReference type="Proteomes" id="UP001642360">
    <property type="component" value="Unassembled WGS sequence"/>
</dbReference>
<dbReference type="EMBL" id="CAUOFW020000903">
    <property type="protein sequence ID" value="CAK9138584.1"/>
    <property type="molecule type" value="Genomic_DNA"/>
</dbReference>
<organism evidence="3 4">
    <name type="scientific">Ilex paraguariensis</name>
    <name type="common">yerba mate</name>
    <dbReference type="NCBI Taxonomy" id="185542"/>
    <lineage>
        <taxon>Eukaryota</taxon>
        <taxon>Viridiplantae</taxon>
        <taxon>Streptophyta</taxon>
        <taxon>Embryophyta</taxon>
        <taxon>Tracheophyta</taxon>
        <taxon>Spermatophyta</taxon>
        <taxon>Magnoliopsida</taxon>
        <taxon>eudicotyledons</taxon>
        <taxon>Gunneridae</taxon>
        <taxon>Pentapetalae</taxon>
        <taxon>asterids</taxon>
        <taxon>campanulids</taxon>
        <taxon>Aquifoliales</taxon>
        <taxon>Aquifoliaceae</taxon>
        <taxon>Ilex</taxon>
    </lineage>
</organism>
<proteinExistence type="inferred from homology"/>
<accession>A0ABC8R0R8</accession>
<dbReference type="PANTHER" id="PTHR12480">
    <property type="entry name" value="ARGININE DEMETHYLASE AND LYSYL-HYDROXYLASE JMJD"/>
    <property type="match status" value="1"/>
</dbReference>
<protein>
    <recommendedName>
        <fullName evidence="2">JmjC domain-containing protein</fullName>
    </recommendedName>
</protein>
<keyword evidence="4" id="KW-1185">Reference proteome</keyword>
<sequence>MFDRNMKSSVFNILEDVSEAKFPGFNKAIWWECTQERGEIIFVPSGWYHQVHNLEGTISINHNWFNAYNLSWLWNLLLRDYAEAKEYIEDIKDICDDFEGLCQRNLAANTGMNFCDFFVFMVHFSFANLVQFSHLAKNDKNFIWTSIQIARHVVFNLESLRNIALKMKSRSLVENWSNSIDFRKTLEDHTFMGLCQVLGRTYGMIHEQCEVSYDIKPALVDDLDLEFIETSGLHVYSPEDLVKFIDSAFTKLMGGSAANKVLLADLDILGS</sequence>
<comment type="similarity">
    <text evidence="1">Belongs to the JARID1 histone demethylase family.</text>
</comment>
<evidence type="ECO:0000313" key="4">
    <source>
        <dbReference type="Proteomes" id="UP001642360"/>
    </source>
</evidence>
<evidence type="ECO:0000259" key="2">
    <source>
        <dbReference type="PROSITE" id="PS51184"/>
    </source>
</evidence>
<dbReference type="InterPro" id="IPR003347">
    <property type="entry name" value="JmjC_dom"/>
</dbReference>
<dbReference type="Gene3D" id="2.60.120.650">
    <property type="entry name" value="Cupin"/>
    <property type="match status" value="1"/>
</dbReference>
<name>A0ABC8R0R8_9AQUA</name>